<evidence type="ECO:0000313" key="4">
    <source>
        <dbReference type="Proteomes" id="UP000501690"/>
    </source>
</evidence>
<feature type="compositionally biased region" description="Basic and acidic residues" evidence="1">
    <location>
        <begin position="118"/>
        <end position="130"/>
    </location>
</feature>
<keyword evidence="2" id="KW-0472">Membrane</keyword>
<feature type="compositionally biased region" description="Polar residues" evidence="1">
    <location>
        <begin position="19"/>
        <end position="36"/>
    </location>
</feature>
<dbReference type="EMBL" id="CP039345">
    <property type="protein sequence ID" value="QCD77877.1"/>
    <property type="molecule type" value="Genomic_DNA"/>
</dbReference>
<protein>
    <submittedName>
        <fullName evidence="3">Uncharacterized protein</fullName>
    </submittedName>
</protein>
<keyword evidence="2" id="KW-0812">Transmembrane</keyword>
<feature type="transmembrane region" description="Helical" evidence="2">
    <location>
        <begin position="53"/>
        <end position="73"/>
    </location>
</feature>
<accession>A0A4D6KQD0</accession>
<reference evidence="3 4" key="1">
    <citation type="submission" date="2019-04" db="EMBL/GenBank/DDBJ databases">
        <title>An improved genome assembly and genetic linkage map for asparagus bean, Vigna unguiculata ssp. sesquipedialis.</title>
        <authorList>
            <person name="Xia Q."/>
            <person name="Zhang R."/>
            <person name="Dong Y."/>
        </authorList>
    </citation>
    <scope>NUCLEOTIDE SEQUENCE [LARGE SCALE GENOMIC DNA]</scope>
    <source>
        <tissue evidence="3">Leaf</tissue>
    </source>
</reference>
<evidence type="ECO:0000313" key="3">
    <source>
        <dbReference type="EMBL" id="QCD77877.1"/>
    </source>
</evidence>
<evidence type="ECO:0000256" key="2">
    <source>
        <dbReference type="SAM" id="Phobius"/>
    </source>
</evidence>
<proteinExistence type="predicted"/>
<keyword evidence="2" id="KW-1133">Transmembrane helix</keyword>
<feature type="compositionally biased region" description="Basic residues" evidence="1">
    <location>
        <begin position="1"/>
        <end position="18"/>
    </location>
</feature>
<evidence type="ECO:0000256" key="1">
    <source>
        <dbReference type="SAM" id="MobiDB-lite"/>
    </source>
</evidence>
<dbReference type="Proteomes" id="UP000501690">
    <property type="component" value="Linkage Group LG1"/>
</dbReference>
<name>A0A4D6KQD0_VIGUN</name>
<keyword evidence="4" id="KW-1185">Reference proteome</keyword>
<dbReference type="AlphaFoldDB" id="A0A4D6KQD0"/>
<feature type="region of interest" description="Disordered" evidence="1">
    <location>
        <begin position="1"/>
        <end position="49"/>
    </location>
</feature>
<sequence length="158" mass="18034">MGRARRVGPPARSKKHGSGQKNQPTNPRQPGLSSPLTRRANPRAKTGQPAAHFPFPSIFLSLSLVTIPIPFLLHPRRWPRTRTKTVQPIHHFASLFHRDLHHFASLLHRDIQHVAGQEHEGSAAARERSAGRTQSHHRTPIRGRFRRPRPPRRQVFAF</sequence>
<feature type="region of interest" description="Disordered" evidence="1">
    <location>
        <begin position="118"/>
        <end position="158"/>
    </location>
</feature>
<organism evidence="3 4">
    <name type="scientific">Vigna unguiculata</name>
    <name type="common">Cowpea</name>
    <dbReference type="NCBI Taxonomy" id="3917"/>
    <lineage>
        <taxon>Eukaryota</taxon>
        <taxon>Viridiplantae</taxon>
        <taxon>Streptophyta</taxon>
        <taxon>Embryophyta</taxon>
        <taxon>Tracheophyta</taxon>
        <taxon>Spermatophyta</taxon>
        <taxon>Magnoliopsida</taxon>
        <taxon>eudicotyledons</taxon>
        <taxon>Gunneridae</taxon>
        <taxon>Pentapetalae</taxon>
        <taxon>rosids</taxon>
        <taxon>fabids</taxon>
        <taxon>Fabales</taxon>
        <taxon>Fabaceae</taxon>
        <taxon>Papilionoideae</taxon>
        <taxon>50 kb inversion clade</taxon>
        <taxon>NPAAA clade</taxon>
        <taxon>indigoferoid/millettioid clade</taxon>
        <taxon>Phaseoleae</taxon>
        <taxon>Vigna</taxon>
    </lineage>
</organism>
<feature type="compositionally biased region" description="Basic residues" evidence="1">
    <location>
        <begin position="134"/>
        <end position="152"/>
    </location>
</feature>
<gene>
    <name evidence="3" type="ORF">DEO72_LG1g1505</name>
</gene>